<name>B9XB81_PEDPL</name>
<organism evidence="1 2">
    <name type="scientific">Pedosphaera parvula (strain Ellin514)</name>
    <dbReference type="NCBI Taxonomy" id="320771"/>
    <lineage>
        <taxon>Bacteria</taxon>
        <taxon>Pseudomonadati</taxon>
        <taxon>Verrucomicrobiota</taxon>
        <taxon>Pedosphaerae</taxon>
        <taxon>Pedosphaerales</taxon>
        <taxon>Pedosphaeraceae</taxon>
        <taxon>Pedosphaera</taxon>
    </lineage>
</organism>
<evidence type="ECO:0000313" key="1">
    <source>
        <dbReference type="EMBL" id="EEF62766.1"/>
    </source>
</evidence>
<sequence length="217" mass="25481">MLVFSNQKETVRQGELKEVTAKREKMKAKYLQSLLFLVSFIVTGCKTYEYQIIEPPNLAQTINKEPVVVHYEPFEYRFTKQAGYLSMRIINPTDDRMTLLDNRSYVVDPRGESHPIRGRVIGPHSHTSMLLPQTPQSFQRVVPNYGFGAWPGFPYPYTPYYGGFYDEFYYGPLVETYQVITPYNWDWKTGRARISLSYDRQGMTFEHDFVIERRVAK</sequence>
<dbReference type="Proteomes" id="UP000003688">
    <property type="component" value="Unassembled WGS sequence"/>
</dbReference>
<keyword evidence="2" id="KW-1185">Reference proteome</keyword>
<comment type="caution">
    <text evidence="1">The sequence shown here is derived from an EMBL/GenBank/DDBJ whole genome shotgun (WGS) entry which is preliminary data.</text>
</comment>
<protein>
    <submittedName>
        <fullName evidence="1">Uncharacterized protein</fullName>
    </submittedName>
</protein>
<dbReference type="EMBL" id="ABOX02000003">
    <property type="protein sequence ID" value="EEF62766.1"/>
    <property type="molecule type" value="Genomic_DNA"/>
</dbReference>
<evidence type="ECO:0000313" key="2">
    <source>
        <dbReference type="Proteomes" id="UP000003688"/>
    </source>
</evidence>
<proteinExistence type="predicted"/>
<gene>
    <name evidence="1" type="ORF">Cflav_PD5401</name>
</gene>
<accession>B9XB81</accession>
<reference evidence="1 2" key="1">
    <citation type="journal article" date="2011" name="J. Bacteriol.">
        <title>Genome sequence of 'Pedosphaera parvula' Ellin514, an aerobic Verrucomicrobial isolate from pasture soil.</title>
        <authorList>
            <person name="Kant R."/>
            <person name="van Passel M.W."/>
            <person name="Sangwan P."/>
            <person name="Palva A."/>
            <person name="Lucas S."/>
            <person name="Copeland A."/>
            <person name="Lapidus A."/>
            <person name="Glavina Del Rio T."/>
            <person name="Dalin E."/>
            <person name="Tice H."/>
            <person name="Bruce D."/>
            <person name="Goodwin L."/>
            <person name="Pitluck S."/>
            <person name="Chertkov O."/>
            <person name="Larimer F.W."/>
            <person name="Land M.L."/>
            <person name="Hauser L."/>
            <person name="Brettin T.S."/>
            <person name="Detter J.C."/>
            <person name="Han S."/>
            <person name="de Vos W.M."/>
            <person name="Janssen P.H."/>
            <person name="Smidt H."/>
        </authorList>
    </citation>
    <scope>NUCLEOTIDE SEQUENCE [LARGE SCALE GENOMIC DNA]</scope>
    <source>
        <strain evidence="1 2">Ellin514</strain>
    </source>
</reference>
<dbReference type="AlphaFoldDB" id="B9XB81"/>
<dbReference type="STRING" id="320771.Cflav_PD5401"/>